<evidence type="ECO:0000313" key="3">
    <source>
        <dbReference type="EMBL" id="GAA0043063.1"/>
    </source>
</evidence>
<sequence>MKAIKFISTTGLLIGAALSLTACGQNNKNAAKTANKFPEQTPQKTAKQGGTLTYAIETDTPFKGIFDSQLSVDQVDSDVMQFGNEALFDTDNQYNITNKGPATFKLDKKAKTVTITVKKGVKWSDGKQVVAKDLEYPYEMTANKATNSLRYSDSLANIVGMKAYHNGKAKTISGITYPDGENGRTIVIHFLAMKPGMLQSGNDYFIETAAPYHYLKDVPFSKLV</sequence>
<evidence type="ECO:0000313" key="4">
    <source>
        <dbReference type="Proteomes" id="UP001437574"/>
    </source>
</evidence>
<organism evidence="3 4">
    <name type="scientific">Lactobacillus amylovorus subsp. animalium</name>
    <dbReference type="NCBI Taxonomy" id="3378536"/>
    <lineage>
        <taxon>Bacteria</taxon>
        <taxon>Bacillati</taxon>
        <taxon>Bacillota</taxon>
        <taxon>Bacilli</taxon>
        <taxon>Lactobacillales</taxon>
        <taxon>Lactobacillaceae</taxon>
        <taxon>Lactobacillus</taxon>
    </lineage>
</organism>
<dbReference type="Pfam" id="PF00496">
    <property type="entry name" value="SBP_bac_5"/>
    <property type="match status" value="1"/>
</dbReference>
<gene>
    <name evidence="3" type="ORF">LATKL145_14750</name>
</gene>
<protein>
    <recommendedName>
        <fullName evidence="2">Solute-binding protein family 5 domain-containing protein</fullName>
    </recommendedName>
</protein>
<dbReference type="AlphaFoldDB" id="A0ABC9VPI8"/>
<dbReference type="PROSITE" id="PS51257">
    <property type="entry name" value="PROKAR_LIPOPROTEIN"/>
    <property type="match status" value="1"/>
</dbReference>
<evidence type="ECO:0000256" key="1">
    <source>
        <dbReference type="SAM" id="SignalP"/>
    </source>
</evidence>
<dbReference type="SUPFAM" id="SSF53850">
    <property type="entry name" value="Periplasmic binding protein-like II"/>
    <property type="match status" value="1"/>
</dbReference>
<dbReference type="Proteomes" id="UP001437574">
    <property type="component" value="Unassembled WGS sequence"/>
</dbReference>
<dbReference type="Gene3D" id="3.40.190.10">
    <property type="entry name" value="Periplasmic binding protein-like II"/>
    <property type="match status" value="1"/>
</dbReference>
<keyword evidence="1" id="KW-0732">Signal</keyword>
<feature type="signal peptide" evidence="1">
    <location>
        <begin position="1"/>
        <end position="24"/>
    </location>
</feature>
<dbReference type="PANTHER" id="PTHR30290">
    <property type="entry name" value="PERIPLASMIC BINDING COMPONENT OF ABC TRANSPORTER"/>
    <property type="match status" value="1"/>
</dbReference>
<feature type="chain" id="PRO_5044864130" description="Solute-binding protein family 5 domain-containing protein" evidence="1">
    <location>
        <begin position="25"/>
        <end position="224"/>
    </location>
</feature>
<reference evidence="3 4" key="1">
    <citation type="journal article" date="2024" name="Int. J. Syst. Evol. Microbiol.">
        <title>Proposal of Lactobacillus amylovorus subsp. animalis subsp. nov. and an emended description of Lactobacillus amylovorus.</title>
        <authorList>
            <person name="Yamane K."/>
            <person name="Tanizawa Y."/>
            <person name="Kobayashi H."/>
            <person name="Kamizono T."/>
            <person name="Kojima Y."/>
            <person name="Takagi H."/>
            <person name="Tohno M."/>
        </authorList>
    </citation>
    <scope>NUCLEOTIDE SEQUENCE [LARGE SCALE GENOMIC DNA]</scope>
    <source>
        <strain evidence="3 4">TKL145</strain>
    </source>
</reference>
<name>A0ABC9VPI8_LACAM</name>
<dbReference type="EMBL" id="BAAAAK010000019">
    <property type="protein sequence ID" value="GAA0043063.1"/>
    <property type="molecule type" value="Genomic_DNA"/>
</dbReference>
<feature type="domain" description="Solute-binding protein family 5" evidence="2">
    <location>
        <begin position="105"/>
        <end position="163"/>
    </location>
</feature>
<comment type="caution">
    <text evidence="3">The sequence shown here is derived from an EMBL/GenBank/DDBJ whole genome shotgun (WGS) entry which is preliminary data.</text>
</comment>
<dbReference type="InterPro" id="IPR039424">
    <property type="entry name" value="SBP_5"/>
</dbReference>
<evidence type="ECO:0000259" key="2">
    <source>
        <dbReference type="Pfam" id="PF00496"/>
    </source>
</evidence>
<accession>A0ABC9VPI8</accession>
<proteinExistence type="predicted"/>
<reference evidence="4" key="2">
    <citation type="submission" date="2024-01" db="EMBL/GenBank/DDBJ databases">
        <title>Draft genome sequence of Lactobacillus amylovorus strain TKL145.</title>
        <authorList>
            <person name="Tohno M."/>
            <person name="Tanizawa Y."/>
        </authorList>
    </citation>
    <scope>NUCLEOTIDE SEQUENCE [LARGE SCALE GENOMIC DNA]</scope>
    <source>
        <strain evidence="4">TKL145</strain>
    </source>
</reference>
<dbReference type="InterPro" id="IPR000914">
    <property type="entry name" value="SBP_5_dom"/>
</dbReference>